<sequence length="302" mass="33409">MNWAAISFDWNQVRAFLATAEEGSFSGAARALKTTQPTIGRQISELEERLGVTLFERSVRGPTLTEAGRDLLDHVRVMGEAATRISMSATAHSEDISGLVTVTATDLLSAQTLPGLLAPLRDSNPGVRVNIVASNDLQNLIQREADIAIRHVRPEQPDLIARHVGDFHAGLYASKAYLDRAGRPRTPRDVADHDFVGNPDPTRLIAPMHNLGIPLRPENFVMSSESGVVVWQLLRADLGLSVLPDALCDPDPSLERVLPELPPFQFPIWLVTHRELQTSKRIRVVFDLLVRGFREMGNLKRD</sequence>
<dbReference type="Pfam" id="PF03466">
    <property type="entry name" value="LysR_substrate"/>
    <property type="match status" value="1"/>
</dbReference>
<dbReference type="PROSITE" id="PS50931">
    <property type="entry name" value="HTH_LYSR"/>
    <property type="match status" value="1"/>
</dbReference>
<dbReference type="EMBL" id="JALIEB010000004">
    <property type="protein sequence ID" value="MCV3271286.1"/>
    <property type="molecule type" value="Genomic_DNA"/>
</dbReference>
<organism evidence="6 7">
    <name type="scientific">Roseobacter sinensis</name>
    <dbReference type="NCBI Taxonomy" id="2931391"/>
    <lineage>
        <taxon>Bacteria</taxon>
        <taxon>Pseudomonadati</taxon>
        <taxon>Pseudomonadota</taxon>
        <taxon>Alphaproteobacteria</taxon>
        <taxon>Rhodobacterales</taxon>
        <taxon>Roseobacteraceae</taxon>
        <taxon>Roseobacter</taxon>
    </lineage>
</organism>
<keyword evidence="3" id="KW-0238">DNA-binding</keyword>
<gene>
    <name evidence="6" type="ORF">MUB52_07600</name>
</gene>
<comment type="similarity">
    <text evidence="1">Belongs to the LysR transcriptional regulatory family.</text>
</comment>
<evidence type="ECO:0000256" key="4">
    <source>
        <dbReference type="ARBA" id="ARBA00023163"/>
    </source>
</evidence>
<dbReference type="InterPro" id="IPR036390">
    <property type="entry name" value="WH_DNA-bd_sf"/>
</dbReference>
<dbReference type="InterPro" id="IPR058163">
    <property type="entry name" value="LysR-type_TF_proteobact-type"/>
</dbReference>
<accession>A0ABT3BCG9</accession>
<keyword evidence="4" id="KW-0804">Transcription</keyword>
<dbReference type="PRINTS" id="PR00039">
    <property type="entry name" value="HTHLYSR"/>
</dbReference>
<dbReference type="Gene3D" id="1.10.10.10">
    <property type="entry name" value="Winged helix-like DNA-binding domain superfamily/Winged helix DNA-binding domain"/>
    <property type="match status" value="1"/>
</dbReference>
<dbReference type="Proteomes" id="UP001208690">
    <property type="component" value="Unassembled WGS sequence"/>
</dbReference>
<dbReference type="SUPFAM" id="SSF46785">
    <property type="entry name" value="Winged helix' DNA-binding domain"/>
    <property type="match status" value="1"/>
</dbReference>
<dbReference type="InterPro" id="IPR005119">
    <property type="entry name" value="LysR_subst-bd"/>
</dbReference>
<name>A0ABT3BCG9_9RHOB</name>
<dbReference type="PANTHER" id="PTHR30537:SF3">
    <property type="entry name" value="TRANSCRIPTIONAL REGULATORY PROTEIN"/>
    <property type="match status" value="1"/>
</dbReference>
<evidence type="ECO:0000259" key="5">
    <source>
        <dbReference type="PROSITE" id="PS50931"/>
    </source>
</evidence>
<evidence type="ECO:0000313" key="6">
    <source>
        <dbReference type="EMBL" id="MCV3271286.1"/>
    </source>
</evidence>
<dbReference type="InterPro" id="IPR036388">
    <property type="entry name" value="WH-like_DNA-bd_sf"/>
</dbReference>
<comment type="caution">
    <text evidence="6">The sequence shown here is derived from an EMBL/GenBank/DDBJ whole genome shotgun (WGS) entry which is preliminary data.</text>
</comment>
<dbReference type="RefSeq" id="WP_263843613.1">
    <property type="nucleotide sequence ID" value="NZ_JALIEB010000004.1"/>
</dbReference>
<keyword evidence="2" id="KW-0805">Transcription regulation</keyword>
<keyword evidence="7" id="KW-1185">Reference proteome</keyword>
<evidence type="ECO:0000313" key="7">
    <source>
        <dbReference type="Proteomes" id="UP001208690"/>
    </source>
</evidence>
<evidence type="ECO:0000256" key="2">
    <source>
        <dbReference type="ARBA" id="ARBA00023015"/>
    </source>
</evidence>
<evidence type="ECO:0000256" key="3">
    <source>
        <dbReference type="ARBA" id="ARBA00023125"/>
    </source>
</evidence>
<protein>
    <submittedName>
        <fullName evidence="6">LysR family transcriptional regulator</fullName>
    </submittedName>
</protein>
<dbReference type="Gene3D" id="3.40.190.290">
    <property type="match status" value="1"/>
</dbReference>
<dbReference type="SUPFAM" id="SSF53850">
    <property type="entry name" value="Periplasmic binding protein-like II"/>
    <property type="match status" value="1"/>
</dbReference>
<feature type="domain" description="HTH lysR-type" evidence="5">
    <location>
        <begin position="8"/>
        <end position="65"/>
    </location>
</feature>
<proteinExistence type="inferred from homology"/>
<dbReference type="PANTHER" id="PTHR30537">
    <property type="entry name" value="HTH-TYPE TRANSCRIPTIONAL REGULATOR"/>
    <property type="match status" value="1"/>
</dbReference>
<dbReference type="InterPro" id="IPR000847">
    <property type="entry name" value="LysR_HTH_N"/>
</dbReference>
<evidence type="ECO:0000256" key="1">
    <source>
        <dbReference type="ARBA" id="ARBA00009437"/>
    </source>
</evidence>
<dbReference type="Pfam" id="PF00126">
    <property type="entry name" value="HTH_1"/>
    <property type="match status" value="1"/>
</dbReference>
<reference evidence="6 7" key="1">
    <citation type="submission" date="2022-04" db="EMBL/GenBank/DDBJ databases">
        <title>Roseobacter sp. WL0113 is a bacterium isolated from neritic sediment.</title>
        <authorList>
            <person name="Wang L."/>
            <person name="He W."/>
            <person name="Zhang D.-F."/>
        </authorList>
    </citation>
    <scope>NUCLEOTIDE SEQUENCE [LARGE SCALE GENOMIC DNA]</scope>
    <source>
        <strain evidence="6 7">WL0113</strain>
    </source>
</reference>